<evidence type="ECO:0000313" key="2">
    <source>
        <dbReference type="Proteomes" id="UP000187486"/>
    </source>
</evidence>
<protein>
    <submittedName>
        <fullName evidence="1">Uncharacterized protein</fullName>
    </submittedName>
</protein>
<accession>A0A1R0KT59</accession>
<gene>
    <name evidence="1" type="ORF">BS329_17995</name>
</gene>
<dbReference type="RefSeq" id="WP_076162237.1">
    <property type="nucleotide sequence ID" value="NZ_JBEZVB010000035.1"/>
</dbReference>
<proteinExistence type="predicted"/>
<keyword evidence="2" id="KW-1185">Reference proteome</keyword>
<comment type="caution">
    <text evidence="1">The sequence shown here is derived from an EMBL/GenBank/DDBJ whole genome shotgun (WGS) entry which is preliminary data.</text>
</comment>
<organism evidence="1 2">
    <name type="scientific">Amycolatopsis coloradensis</name>
    <dbReference type="NCBI Taxonomy" id="76021"/>
    <lineage>
        <taxon>Bacteria</taxon>
        <taxon>Bacillati</taxon>
        <taxon>Actinomycetota</taxon>
        <taxon>Actinomycetes</taxon>
        <taxon>Pseudonocardiales</taxon>
        <taxon>Pseudonocardiaceae</taxon>
        <taxon>Amycolatopsis</taxon>
    </lineage>
</organism>
<dbReference type="Proteomes" id="UP000187486">
    <property type="component" value="Unassembled WGS sequence"/>
</dbReference>
<dbReference type="AlphaFoldDB" id="A0A1R0KT59"/>
<dbReference type="EMBL" id="MQUQ01000009">
    <property type="protein sequence ID" value="OLZ51133.1"/>
    <property type="molecule type" value="Genomic_DNA"/>
</dbReference>
<reference evidence="1 2" key="1">
    <citation type="submission" date="2016-01" db="EMBL/GenBank/DDBJ databases">
        <title>Amycolatopsis coloradensis genome sequencing and assembly.</title>
        <authorList>
            <person name="Mayilraj S."/>
        </authorList>
    </citation>
    <scope>NUCLEOTIDE SEQUENCE [LARGE SCALE GENOMIC DNA]</scope>
    <source>
        <strain evidence="1 2">DSM 44225</strain>
    </source>
</reference>
<evidence type="ECO:0000313" key="1">
    <source>
        <dbReference type="EMBL" id="OLZ51133.1"/>
    </source>
</evidence>
<sequence length="68" mass="6943">MTGGGCRPADAGRDDSKAGGQLKKLGWRAVAGHLVDIAWEALGASGPGLDDDYDAAVSGVIYAVQREV</sequence>
<name>A0A1R0KT59_9PSEU</name>